<sequence length="68" mass="7709">MNRSKHHVIPNAKGGWSVKRGSSQRANRHFATKKAAETYGRQVSFNQKTRLVVHRQHKTPPASSSDQE</sequence>
<dbReference type="Pfam" id="PF09954">
    <property type="entry name" value="DUF2188"/>
    <property type="match status" value="1"/>
</dbReference>
<organism evidence="2 3">
    <name type="scientific">Halomonas fontilapidosi</name>
    <dbReference type="NCBI Taxonomy" id="616675"/>
    <lineage>
        <taxon>Bacteria</taxon>
        <taxon>Pseudomonadati</taxon>
        <taxon>Pseudomonadota</taxon>
        <taxon>Gammaproteobacteria</taxon>
        <taxon>Oceanospirillales</taxon>
        <taxon>Halomonadaceae</taxon>
        <taxon>Halomonas</taxon>
    </lineage>
</organism>
<protein>
    <recommendedName>
        <fullName evidence="4">DUF2188 domain-containing protein</fullName>
    </recommendedName>
</protein>
<accession>A0A7W5DHI6</accession>
<gene>
    <name evidence="2" type="ORF">FHR95_000247</name>
</gene>
<evidence type="ECO:0000256" key="1">
    <source>
        <dbReference type="SAM" id="MobiDB-lite"/>
    </source>
</evidence>
<evidence type="ECO:0000313" key="3">
    <source>
        <dbReference type="Proteomes" id="UP000563050"/>
    </source>
</evidence>
<evidence type="ECO:0008006" key="4">
    <source>
        <dbReference type="Google" id="ProtNLM"/>
    </source>
</evidence>
<keyword evidence="3" id="KW-1185">Reference proteome</keyword>
<proteinExistence type="predicted"/>
<feature type="region of interest" description="Disordered" evidence="1">
    <location>
        <begin position="1"/>
        <end position="28"/>
    </location>
</feature>
<dbReference type="Proteomes" id="UP000563050">
    <property type="component" value="Unassembled WGS sequence"/>
</dbReference>
<comment type="caution">
    <text evidence="2">The sequence shown here is derived from an EMBL/GenBank/DDBJ whole genome shotgun (WGS) entry which is preliminary data.</text>
</comment>
<dbReference type="RefSeq" id="WP_040186526.1">
    <property type="nucleotide sequence ID" value="NZ_JACHXQ010000001.1"/>
</dbReference>
<evidence type="ECO:0000313" key="2">
    <source>
        <dbReference type="EMBL" id="MBB3182723.1"/>
    </source>
</evidence>
<dbReference type="AlphaFoldDB" id="A0A7W5DHI6"/>
<dbReference type="InterPro" id="IPR018691">
    <property type="entry name" value="DUF2188"/>
</dbReference>
<name>A0A7W5DHI6_9GAMM</name>
<reference evidence="2 3" key="1">
    <citation type="submission" date="2020-08" db="EMBL/GenBank/DDBJ databases">
        <title>Genomic Encyclopedia of Type Strains, Phase III (KMG-III): the genomes of soil and plant-associated and newly described type strains.</title>
        <authorList>
            <person name="Whitman W."/>
        </authorList>
    </citation>
    <scope>NUCLEOTIDE SEQUENCE [LARGE SCALE GENOMIC DNA]</scope>
    <source>
        <strain evidence="2 3">CECT 7341</strain>
    </source>
</reference>
<dbReference type="EMBL" id="JACHXQ010000001">
    <property type="protein sequence ID" value="MBB3182723.1"/>
    <property type="molecule type" value="Genomic_DNA"/>
</dbReference>